<dbReference type="InterPro" id="IPR002219">
    <property type="entry name" value="PKC_DAG/PE"/>
</dbReference>
<comment type="catalytic activity">
    <reaction evidence="17">
        <text>L-threonyl-[protein] + ATP = O-phospho-L-threonyl-[protein] + ADP + H(+)</text>
        <dbReference type="Rhea" id="RHEA:46608"/>
        <dbReference type="Rhea" id="RHEA-COMP:11060"/>
        <dbReference type="Rhea" id="RHEA-COMP:11605"/>
        <dbReference type="ChEBI" id="CHEBI:15378"/>
        <dbReference type="ChEBI" id="CHEBI:30013"/>
        <dbReference type="ChEBI" id="CHEBI:30616"/>
        <dbReference type="ChEBI" id="CHEBI:61977"/>
        <dbReference type="ChEBI" id="CHEBI:456216"/>
        <dbReference type="EC" id="2.7.11.13"/>
    </reaction>
</comment>
<dbReference type="SUPFAM" id="SSF54277">
    <property type="entry name" value="CAD &amp; PB1 domains"/>
    <property type="match status" value="1"/>
</dbReference>
<feature type="domain" description="AGC-kinase C-terminal" evidence="26">
    <location>
        <begin position="571"/>
        <end position="642"/>
    </location>
</feature>
<evidence type="ECO:0000256" key="6">
    <source>
        <dbReference type="ARBA" id="ARBA00022679"/>
    </source>
</evidence>
<dbReference type="SMART" id="SM00109">
    <property type="entry name" value="C1"/>
    <property type="match status" value="1"/>
</dbReference>
<dbReference type="InterPro" id="IPR017441">
    <property type="entry name" value="Protein_kinase_ATP_BS"/>
</dbReference>
<dbReference type="GO" id="GO:0007506">
    <property type="term" value="P:gonadal mesoderm development"/>
    <property type="evidence" value="ECO:0007669"/>
    <property type="project" value="UniProtKB-KW"/>
</dbReference>
<dbReference type="Gene3D" id="3.10.20.90">
    <property type="entry name" value="Phosphatidylinositol 3-kinase Catalytic Subunit, Chain A, domain 1"/>
    <property type="match status" value="1"/>
</dbReference>
<dbReference type="Gene3D" id="3.30.200.20">
    <property type="entry name" value="Phosphorylase Kinase, domain 1"/>
    <property type="match status" value="1"/>
</dbReference>
<keyword evidence="5" id="KW-0597">Phosphoprotein</keyword>
<dbReference type="InterPro" id="IPR046349">
    <property type="entry name" value="C1-like_sf"/>
</dbReference>
<dbReference type="InterPro" id="IPR000719">
    <property type="entry name" value="Prot_kinase_dom"/>
</dbReference>
<comment type="subunit">
    <text evidence="20">Interaction with par-3 required for the peripheral localization of par-6 and to form a par-3/par-6/pkc-3 complex, which is activated when cdc-42 interacts with par-6. Binds avidly to the phosphotyrosine interaction domain (PID) of a novel pkc-3 adapter protein num-1, which enables tethering and targeting of pkc-3 to the cell periphery.</text>
</comment>
<comment type="function">
    <text evidence="19">Required for the normal progression of embryogenesis and viability of the organism. Plays an indispensable role in establishing embryonic polarity and in recruiting and maintaining par-6 to the periphery, through interaction with par-3. Required for epithelial cell polarity in the distal spermatheca. Phosphorylates serine residues of num-1. Required for the expression of antimicrobial peptide nlp-29 in response in response to fungal infection or physical injury.</text>
</comment>
<dbReference type="SMART" id="SM00666">
    <property type="entry name" value="PB1"/>
    <property type="match status" value="1"/>
</dbReference>
<dbReference type="FunFam" id="1.10.510.10:FF:000048">
    <property type="entry name" value="Protein kinase C"/>
    <property type="match status" value="1"/>
</dbReference>
<evidence type="ECO:0000256" key="2">
    <source>
        <dbReference type="ARBA" id="ARBA00005490"/>
    </source>
</evidence>
<dbReference type="PROSITE" id="PS50081">
    <property type="entry name" value="ZF_DAG_PE_2"/>
    <property type="match status" value="1"/>
</dbReference>
<dbReference type="PROSITE" id="PS50011">
    <property type="entry name" value="PROTEIN_KINASE_DOM"/>
    <property type="match status" value="1"/>
</dbReference>
<keyword evidence="14" id="KW-0963">Cytoplasm</keyword>
<dbReference type="InterPro" id="IPR053793">
    <property type="entry name" value="PB1-like"/>
</dbReference>
<dbReference type="SUPFAM" id="SSF56112">
    <property type="entry name" value="Protein kinase-like (PK-like)"/>
    <property type="match status" value="1"/>
</dbReference>
<keyword evidence="7" id="KW-0479">Metal-binding</keyword>
<dbReference type="AlphaFoldDB" id="A0A914MJY6"/>
<dbReference type="InterPro" id="IPR000961">
    <property type="entry name" value="AGC-kinase_C"/>
</dbReference>
<dbReference type="Gene3D" id="3.30.60.20">
    <property type="match status" value="1"/>
</dbReference>
<dbReference type="SMART" id="SM00220">
    <property type="entry name" value="S_TKc"/>
    <property type="match status" value="1"/>
</dbReference>
<evidence type="ECO:0000256" key="23">
    <source>
        <dbReference type="PROSITE-ProRule" id="PRU10141"/>
    </source>
</evidence>
<organism evidence="28 29">
    <name type="scientific">Meloidogyne incognita</name>
    <name type="common">Southern root-knot nematode worm</name>
    <name type="synonym">Oxyuris incognita</name>
    <dbReference type="NCBI Taxonomy" id="6306"/>
    <lineage>
        <taxon>Eukaryota</taxon>
        <taxon>Metazoa</taxon>
        <taxon>Ecdysozoa</taxon>
        <taxon>Nematoda</taxon>
        <taxon>Chromadorea</taxon>
        <taxon>Rhabditida</taxon>
        <taxon>Tylenchina</taxon>
        <taxon>Tylenchomorpha</taxon>
        <taxon>Tylenchoidea</taxon>
        <taxon>Meloidogynidae</taxon>
        <taxon>Meloidogyninae</taxon>
        <taxon>Meloidogyne</taxon>
        <taxon>Meloidogyne incognita group</taxon>
    </lineage>
</organism>
<evidence type="ECO:0000313" key="29">
    <source>
        <dbReference type="WBParaSite" id="Minc3s01866g26845"/>
    </source>
</evidence>
<evidence type="ECO:0000256" key="12">
    <source>
        <dbReference type="ARBA" id="ARBA00022840"/>
    </source>
</evidence>
<dbReference type="PRINTS" id="PR00008">
    <property type="entry name" value="DAGPEDOMAIN"/>
</dbReference>
<sequence>MALRRYGRAPFWAVPVSTCASTADTAVFRVMAISGLMANFSIFNEGETLKIKIYFERQVFIVYLSEVITIDLFYAKLREILRLDTNQIITVKWIDNEDDPCTISSQIELFEAIKLTLEFRDAELKVHVFLGQPTTPGAPCPGEDKTVYRRGARRWVHKKKYFISGHCFQPKRLNKRTICALCEDTIWGLGHAGFRCMDCGMCVHKKCHKYVAEKCCSRTFVVGEENSGGGGISHQQKVPSLKSATSIRGDENLVPSSEHQKIERTISNTNGITDPNLLEVGGTVGNGGDLPVQWSMGLDDFELLTVIGRGSYAKVVQAEHRRTGQIYAIKIIKKTVCIDEEDTDWIQTEKSVLETASNHPFLVGLHSCFQTASRLFYVIEFIPGGDLMFHMQRQHKLPEEHARFYSAEVILALHFLHTRGIIYRDLKLDNVLLDTEGHVKLTDFGMCKENIGPNDLTSTFCGTPNYIAPEILRGEDYGYSVDFWALGVLMFEMMVGRSPFQAPIEEYQEYSEDFLFQVILERQIRIPRNLSVRAANVLKGFLNKDQNERLGCKPDLEEGLNDIKTNAFFRYSIDWELLVERRITPPYNPNINGDRDLQRFDTSFTNEDPALTPDEPEVIARIDQSEFDGFEYVNPLIFNKEDSV</sequence>
<dbReference type="GO" id="GO:0008270">
    <property type="term" value="F:zinc ion binding"/>
    <property type="evidence" value="ECO:0007669"/>
    <property type="project" value="UniProtKB-KW"/>
</dbReference>
<feature type="domain" description="PB1" evidence="27">
    <location>
        <begin position="48"/>
        <end position="131"/>
    </location>
</feature>
<keyword evidence="28" id="KW-1185">Reference proteome</keyword>
<name>A0A914MJY6_MELIC</name>
<evidence type="ECO:0000256" key="9">
    <source>
        <dbReference type="ARBA" id="ARBA00022771"/>
    </source>
</evidence>
<evidence type="ECO:0000256" key="20">
    <source>
        <dbReference type="ARBA" id="ARBA00066239"/>
    </source>
</evidence>
<dbReference type="GO" id="GO:0007338">
    <property type="term" value="P:single fertilization"/>
    <property type="evidence" value="ECO:0007669"/>
    <property type="project" value="UniProtKB-KW"/>
</dbReference>
<keyword evidence="11" id="KW-0862">Zinc</keyword>
<evidence type="ECO:0000256" key="7">
    <source>
        <dbReference type="ARBA" id="ARBA00022723"/>
    </source>
</evidence>
<dbReference type="PROSITE" id="PS51285">
    <property type="entry name" value="AGC_KINASE_CTER"/>
    <property type="match status" value="1"/>
</dbReference>
<evidence type="ECO:0000256" key="14">
    <source>
        <dbReference type="ARBA" id="ARBA00023212"/>
    </source>
</evidence>
<evidence type="ECO:0000256" key="16">
    <source>
        <dbReference type="ARBA" id="ARBA00023279"/>
    </source>
</evidence>
<feature type="domain" description="Protein kinase" evidence="24">
    <location>
        <begin position="301"/>
        <end position="569"/>
    </location>
</feature>
<dbReference type="Pfam" id="PF00130">
    <property type="entry name" value="C1_1"/>
    <property type="match status" value="1"/>
</dbReference>
<keyword evidence="16" id="KW-0278">Fertilization</keyword>
<dbReference type="InterPro" id="IPR017892">
    <property type="entry name" value="Pkinase_C"/>
</dbReference>
<keyword evidence="12 23" id="KW-0067">ATP-binding</keyword>
<dbReference type="Proteomes" id="UP000887563">
    <property type="component" value="Unplaced"/>
</dbReference>
<keyword evidence="8 23" id="KW-0547">Nucleotide-binding</keyword>
<dbReference type="SUPFAM" id="SSF57889">
    <property type="entry name" value="Cysteine-rich domain"/>
    <property type="match status" value="1"/>
</dbReference>
<feature type="binding site" evidence="23">
    <location>
        <position position="334"/>
    </location>
    <ligand>
        <name>ATP</name>
        <dbReference type="ChEBI" id="CHEBI:30616"/>
    </ligand>
</feature>
<dbReference type="Pfam" id="PF00069">
    <property type="entry name" value="Pkinase"/>
    <property type="match status" value="1"/>
</dbReference>
<keyword evidence="13" id="KW-0334">Gonadal differentiation</keyword>
<dbReference type="WBParaSite" id="Minc3s01866g26845">
    <property type="protein sequence ID" value="Minc3s01866g26845"/>
    <property type="gene ID" value="Minc3s01866g26845"/>
</dbReference>
<evidence type="ECO:0000256" key="19">
    <source>
        <dbReference type="ARBA" id="ARBA00058121"/>
    </source>
</evidence>
<dbReference type="PROSITE" id="PS51745">
    <property type="entry name" value="PB1"/>
    <property type="match status" value="1"/>
</dbReference>
<evidence type="ECO:0000256" key="21">
    <source>
        <dbReference type="ARBA" id="ARBA00067239"/>
    </source>
</evidence>
<keyword evidence="4" id="KW-0723">Serine/threonine-protein kinase</keyword>
<dbReference type="PROSITE" id="PS00107">
    <property type="entry name" value="PROTEIN_KINASE_ATP"/>
    <property type="match status" value="1"/>
</dbReference>
<evidence type="ECO:0000256" key="15">
    <source>
        <dbReference type="ARBA" id="ARBA00023218"/>
    </source>
</evidence>
<keyword evidence="6" id="KW-0808">Transferase</keyword>
<dbReference type="FunFam" id="3.30.200.20:FF:000070">
    <property type="entry name" value="Protein kinase C"/>
    <property type="match status" value="1"/>
</dbReference>
<dbReference type="InterPro" id="IPR000270">
    <property type="entry name" value="PB1_dom"/>
</dbReference>
<dbReference type="GO" id="GO:0005856">
    <property type="term" value="C:cytoskeleton"/>
    <property type="evidence" value="ECO:0007669"/>
    <property type="project" value="UniProtKB-SubCell"/>
</dbReference>
<dbReference type="PROSITE" id="PS00108">
    <property type="entry name" value="PROTEIN_KINASE_ST"/>
    <property type="match status" value="1"/>
</dbReference>
<dbReference type="EC" id="2.7.11.13" evidence="3"/>
<comment type="subcellular location">
    <subcellularLocation>
        <location evidence="1">Cytoplasm</location>
        <location evidence="1">Cytoskeleton</location>
    </subcellularLocation>
</comment>
<evidence type="ECO:0000256" key="8">
    <source>
        <dbReference type="ARBA" id="ARBA00022741"/>
    </source>
</evidence>
<dbReference type="Gene3D" id="1.10.510.10">
    <property type="entry name" value="Transferase(Phosphotransferase) domain 1"/>
    <property type="match status" value="1"/>
</dbReference>
<evidence type="ECO:0000256" key="3">
    <source>
        <dbReference type="ARBA" id="ARBA00012429"/>
    </source>
</evidence>
<evidence type="ECO:0000259" key="27">
    <source>
        <dbReference type="PROSITE" id="PS51745"/>
    </source>
</evidence>
<protein>
    <recommendedName>
        <fullName evidence="21">Protein kinase C-like 3</fullName>
        <ecNumber evidence="3">2.7.11.13</ecNumber>
    </recommendedName>
    <alternativeName>
        <fullName evidence="22">Atypical protein kinase C-3</fullName>
    </alternativeName>
</protein>
<evidence type="ECO:0000256" key="11">
    <source>
        <dbReference type="ARBA" id="ARBA00022833"/>
    </source>
</evidence>
<dbReference type="Pfam" id="PF00564">
    <property type="entry name" value="PB1"/>
    <property type="match status" value="1"/>
</dbReference>
<dbReference type="PANTHER" id="PTHR24351">
    <property type="entry name" value="RIBOSOMAL PROTEIN S6 KINASE"/>
    <property type="match status" value="1"/>
</dbReference>
<keyword evidence="10" id="KW-0418">Kinase</keyword>
<evidence type="ECO:0000256" key="18">
    <source>
        <dbReference type="ARBA" id="ARBA00047470"/>
    </source>
</evidence>
<evidence type="ECO:0000256" key="4">
    <source>
        <dbReference type="ARBA" id="ARBA00022527"/>
    </source>
</evidence>
<keyword evidence="14" id="KW-0206">Cytoskeleton</keyword>
<comment type="similarity">
    <text evidence="2">Belongs to the protein kinase superfamily. AGC Ser/Thr protein kinase family. PKC subfamily.</text>
</comment>
<dbReference type="FunFam" id="3.10.20.90:FF:000071">
    <property type="entry name" value="Protein kinase C"/>
    <property type="match status" value="1"/>
</dbReference>
<accession>A0A914MJY6</accession>
<dbReference type="Pfam" id="PF00433">
    <property type="entry name" value="Pkinase_C"/>
    <property type="match status" value="1"/>
</dbReference>
<dbReference type="GO" id="GO:0004697">
    <property type="term" value="F:diacylglycerol-dependent serine/threonine kinase activity"/>
    <property type="evidence" value="ECO:0007669"/>
    <property type="project" value="UniProtKB-EC"/>
</dbReference>
<reference evidence="29" key="1">
    <citation type="submission" date="2022-11" db="UniProtKB">
        <authorList>
            <consortium name="WormBaseParasite"/>
        </authorList>
    </citation>
    <scope>IDENTIFICATION</scope>
</reference>
<evidence type="ECO:0000256" key="13">
    <source>
        <dbReference type="ARBA" id="ARBA00023156"/>
    </source>
</evidence>
<comment type="catalytic activity">
    <reaction evidence="18">
        <text>L-seryl-[protein] + ATP = O-phospho-L-seryl-[protein] + ADP + H(+)</text>
        <dbReference type="Rhea" id="RHEA:17989"/>
        <dbReference type="Rhea" id="RHEA-COMP:9863"/>
        <dbReference type="Rhea" id="RHEA-COMP:11604"/>
        <dbReference type="ChEBI" id="CHEBI:15378"/>
        <dbReference type="ChEBI" id="CHEBI:29999"/>
        <dbReference type="ChEBI" id="CHEBI:30616"/>
        <dbReference type="ChEBI" id="CHEBI:83421"/>
        <dbReference type="ChEBI" id="CHEBI:456216"/>
        <dbReference type="EC" id="2.7.11.13"/>
    </reaction>
</comment>
<evidence type="ECO:0000313" key="28">
    <source>
        <dbReference type="Proteomes" id="UP000887563"/>
    </source>
</evidence>
<keyword evidence="15" id="KW-0306">Gastrulation</keyword>
<evidence type="ECO:0000256" key="22">
    <source>
        <dbReference type="ARBA" id="ARBA00082745"/>
    </source>
</evidence>
<evidence type="ECO:0000256" key="10">
    <source>
        <dbReference type="ARBA" id="ARBA00022777"/>
    </source>
</evidence>
<dbReference type="InterPro" id="IPR011009">
    <property type="entry name" value="Kinase-like_dom_sf"/>
</dbReference>
<dbReference type="InterPro" id="IPR008271">
    <property type="entry name" value="Ser/Thr_kinase_AS"/>
</dbReference>
<proteinExistence type="inferred from homology"/>
<evidence type="ECO:0000256" key="5">
    <source>
        <dbReference type="ARBA" id="ARBA00022553"/>
    </source>
</evidence>
<dbReference type="SMART" id="SM00133">
    <property type="entry name" value="S_TK_X"/>
    <property type="match status" value="1"/>
</dbReference>
<dbReference type="GO" id="GO:0045087">
    <property type="term" value="P:innate immune response"/>
    <property type="evidence" value="ECO:0007669"/>
    <property type="project" value="UniProtKB-ARBA"/>
</dbReference>
<evidence type="ECO:0000259" key="24">
    <source>
        <dbReference type="PROSITE" id="PS50011"/>
    </source>
</evidence>
<dbReference type="InterPro" id="IPR020454">
    <property type="entry name" value="DAG/PE-bd"/>
</dbReference>
<feature type="domain" description="Phorbol-ester/DAG-type" evidence="25">
    <location>
        <begin position="165"/>
        <end position="215"/>
    </location>
</feature>
<evidence type="ECO:0000256" key="1">
    <source>
        <dbReference type="ARBA" id="ARBA00004245"/>
    </source>
</evidence>
<dbReference type="GO" id="GO:0005524">
    <property type="term" value="F:ATP binding"/>
    <property type="evidence" value="ECO:0007669"/>
    <property type="project" value="UniProtKB-UniRule"/>
</dbReference>
<evidence type="ECO:0000259" key="26">
    <source>
        <dbReference type="PROSITE" id="PS51285"/>
    </source>
</evidence>
<keyword evidence="15" id="KW-0217">Developmental protein</keyword>
<dbReference type="GO" id="GO:0007369">
    <property type="term" value="P:gastrulation"/>
    <property type="evidence" value="ECO:0007669"/>
    <property type="project" value="UniProtKB-KW"/>
</dbReference>
<keyword evidence="9" id="KW-0863">Zinc-finger</keyword>
<keyword evidence="13" id="KW-0221">Differentiation</keyword>
<evidence type="ECO:0000256" key="17">
    <source>
        <dbReference type="ARBA" id="ARBA00047272"/>
    </source>
</evidence>
<evidence type="ECO:0000259" key="25">
    <source>
        <dbReference type="PROSITE" id="PS50081"/>
    </source>
</evidence>